<protein>
    <submittedName>
        <fullName evidence="2">Raf serine:threonine protein kinase</fullName>
    </submittedName>
</protein>
<accession>A0A504YSN4</accession>
<dbReference type="AlphaFoldDB" id="A0A504YSN4"/>
<dbReference type="PROSITE" id="PS50898">
    <property type="entry name" value="RBD"/>
    <property type="match status" value="1"/>
</dbReference>
<name>A0A504YSN4_FASGI</name>
<evidence type="ECO:0000313" key="2">
    <source>
        <dbReference type="EMBL" id="TPP64263.1"/>
    </source>
</evidence>
<dbReference type="EMBL" id="SUNJ01004631">
    <property type="protein sequence ID" value="TPP64263.1"/>
    <property type="molecule type" value="Genomic_DNA"/>
</dbReference>
<proteinExistence type="predicted"/>
<keyword evidence="2" id="KW-0418">Kinase</keyword>
<keyword evidence="3" id="KW-1185">Reference proteome</keyword>
<evidence type="ECO:0000259" key="1">
    <source>
        <dbReference type="PROSITE" id="PS50898"/>
    </source>
</evidence>
<dbReference type="Pfam" id="PF02196">
    <property type="entry name" value="RBD"/>
    <property type="match status" value="1"/>
</dbReference>
<dbReference type="GO" id="GO:0016301">
    <property type="term" value="F:kinase activity"/>
    <property type="evidence" value="ECO:0007669"/>
    <property type="project" value="UniProtKB-KW"/>
</dbReference>
<keyword evidence="2" id="KW-0808">Transferase</keyword>
<organism evidence="2 3">
    <name type="scientific">Fasciola gigantica</name>
    <name type="common">Giant liver fluke</name>
    <dbReference type="NCBI Taxonomy" id="46835"/>
    <lineage>
        <taxon>Eukaryota</taxon>
        <taxon>Metazoa</taxon>
        <taxon>Spiralia</taxon>
        <taxon>Lophotrochozoa</taxon>
        <taxon>Platyhelminthes</taxon>
        <taxon>Trematoda</taxon>
        <taxon>Digenea</taxon>
        <taxon>Plagiorchiida</taxon>
        <taxon>Echinostomata</taxon>
        <taxon>Echinostomatoidea</taxon>
        <taxon>Fasciolidae</taxon>
        <taxon>Fasciola</taxon>
    </lineage>
</organism>
<dbReference type="Gene3D" id="3.10.20.90">
    <property type="entry name" value="Phosphatidylinositol 3-kinase Catalytic Subunit, Chain A, domain 1"/>
    <property type="match status" value="1"/>
</dbReference>
<dbReference type="InterPro" id="IPR003116">
    <property type="entry name" value="RBD_dom"/>
</dbReference>
<dbReference type="GO" id="GO:0007165">
    <property type="term" value="P:signal transduction"/>
    <property type="evidence" value="ECO:0007669"/>
    <property type="project" value="InterPro"/>
</dbReference>
<evidence type="ECO:0000313" key="3">
    <source>
        <dbReference type="Proteomes" id="UP000316759"/>
    </source>
</evidence>
<comment type="caution">
    <text evidence="2">The sequence shown here is derived from an EMBL/GenBank/DDBJ whole genome shotgun (WGS) entry which is preliminary data.</text>
</comment>
<dbReference type="SUPFAM" id="SSF54236">
    <property type="entry name" value="Ubiquitin-like"/>
    <property type="match status" value="1"/>
</dbReference>
<reference evidence="2 3" key="1">
    <citation type="submission" date="2019-04" db="EMBL/GenBank/DDBJ databases">
        <title>Annotation for the trematode Fasciola gigantica.</title>
        <authorList>
            <person name="Choi Y.-J."/>
        </authorList>
    </citation>
    <scope>NUCLEOTIDE SEQUENCE [LARGE SCALE GENOMIC DNA]</scope>
    <source>
        <strain evidence="2">Uganda_cow_1</strain>
    </source>
</reference>
<dbReference type="Proteomes" id="UP000316759">
    <property type="component" value="Unassembled WGS sequence"/>
</dbReference>
<gene>
    <name evidence="2" type="ORF">FGIG_12228</name>
</gene>
<sequence>MFLHQLNVQLFYLVTHPTLQLKNFNLVSKALQAKTYQLLNVINKHEDYSGLITKEYDEVSNDINCVQAVIEKYSTELEELRFKIKQYTRDNPIKSGRPIPPQVVLPHNQPDPTQSLVKLRLRAYLPNSQFTLVEIRPGQQIQHVLGKKLSHRGLHLEQLIVYRARSG</sequence>
<feature type="domain" description="RBD" evidence="1">
    <location>
        <begin position="119"/>
        <end position="167"/>
    </location>
</feature>
<dbReference type="InterPro" id="IPR029071">
    <property type="entry name" value="Ubiquitin-like_domsf"/>
</dbReference>
<dbReference type="OrthoDB" id="774951at2759"/>